<proteinExistence type="predicted"/>
<dbReference type="InterPro" id="IPR029068">
    <property type="entry name" value="Glyas_Bleomycin-R_OHBP_Dase"/>
</dbReference>
<evidence type="ECO:0000259" key="1">
    <source>
        <dbReference type="PROSITE" id="PS51819"/>
    </source>
</evidence>
<reference evidence="2 3" key="1">
    <citation type="submission" date="2019-06" db="EMBL/GenBank/DDBJ databases">
        <title>Gramella sabulilitoris sp. nov., isolated from a marine sand.</title>
        <authorList>
            <person name="Yoon J.-H."/>
        </authorList>
    </citation>
    <scope>NUCLEOTIDE SEQUENCE [LARGE SCALE GENOMIC DNA]</scope>
    <source>
        <strain evidence="2 3">HSMS-1</strain>
    </source>
</reference>
<name>A0A550I787_9FLAO</name>
<dbReference type="SUPFAM" id="SSF54593">
    <property type="entry name" value="Glyoxalase/Bleomycin resistance protein/Dihydroxybiphenyl dioxygenase"/>
    <property type="match status" value="1"/>
</dbReference>
<feature type="domain" description="VOC" evidence="1">
    <location>
        <begin position="6"/>
        <end position="122"/>
    </location>
</feature>
<sequence>MADSNNFSHSATIFPVSDLTKSIEFYTEKLGFEKTFEWGKPIYYAVVKRGGVGIHLTKRSDGGKPSKYHRALYIFVNSIEKVYKQCKEQNIKVVNDLELRDYKMKDFDIEDPDGFIITFGKTGD</sequence>
<protein>
    <submittedName>
        <fullName evidence="2">Glyoxalase</fullName>
    </submittedName>
</protein>
<evidence type="ECO:0000313" key="2">
    <source>
        <dbReference type="EMBL" id="TRO66845.1"/>
    </source>
</evidence>
<gene>
    <name evidence="2" type="ORF">FGM01_02835</name>
</gene>
<dbReference type="RefSeq" id="WP_143409624.1">
    <property type="nucleotide sequence ID" value="NZ_VHSF01000001.1"/>
</dbReference>
<dbReference type="Proteomes" id="UP000315131">
    <property type="component" value="Unassembled WGS sequence"/>
</dbReference>
<dbReference type="InterPro" id="IPR004360">
    <property type="entry name" value="Glyas_Fos-R_dOase_dom"/>
</dbReference>
<dbReference type="Pfam" id="PF00903">
    <property type="entry name" value="Glyoxalase"/>
    <property type="match status" value="1"/>
</dbReference>
<dbReference type="OrthoDB" id="66829at2"/>
<comment type="caution">
    <text evidence="2">The sequence shown here is derived from an EMBL/GenBank/DDBJ whole genome shotgun (WGS) entry which is preliminary data.</text>
</comment>
<organism evidence="2 3">
    <name type="scientific">Christiangramia sabulilitoris</name>
    <dbReference type="NCBI Taxonomy" id="2583991"/>
    <lineage>
        <taxon>Bacteria</taxon>
        <taxon>Pseudomonadati</taxon>
        <taxon>Bacteroidota</taxon>
        <taxon>Flavobacteriia</taxon>
        <taxon>Flavobacteriales</taxon>
        <taxon>Flavobacteriaceae</taxon>
        <taxon>Christiangramia</taxon>
    </lineage>
</organism>
<keyword evidence="3" id="KW-1185">Reference proteome</keyword>
<evidence type="ECO:0000313" key="3">
    <source>
        <dbReference type="Proteomes" id="UP000315131"/>
    </source>
</evidence>
<dbReference type="Gene3D" id="3.10.180.10">
    <property type="entry name" value="2,3-Dihydroxybiphenyl 1,2-Dioxygenase, domain 1"/>
    <property type="match status" value="1"/>
</dbReference>
<accession>A0A550I787</accession>
<dbReference type="AlphaFoldDB" id="A0A550I787"/>
<dbReference type="PROSITE" id="PS51819">
    <property type="entry name" value="VOC"/>
    <property type="match status" value="1"/>
</dbReference>
<dbReference type="EMBL" id="VHSF01000001">
    <property type="protein sequence ID" value="TRO66845.1"/>
    <property type="molecule type" value="Genomic_DNA"/>
</dbReference>
<dbReference type="InterPro" id="IPR037523">
    <property type="entry name" value="VOC_core"/>
</dbReference>